<dbReference type="InterPro" id="IPR016419">
    <property type="entry name" value="Prepilin_Pept-dep_B_prd"/>
</dbReference>
<organism evidence="2 3">
    <name type="scientific">Candidatus Nitrosacidococcus tergens</name>
    <dbReference type="NCBI Taxonomy" id="553981"/>
    <lineage>
        <taxon>Bacteria</taxon>
        <taxon>Pseudomonadati</taxon>
        <taxon>Pseudomonadota</taxon>
        <taxon>Gammaproteobacteria</taxon>
        <taxon>Chromatiales</taxon>
        <taxon>Chromatiaceae</taxon>
        <taxon>Candidatus Nitrosacidococcus</taxon>
    </lineage>
</organism>
<keyword evidence="1" id="KW-0812">Transmembrane</keyword>
<sequence length="214" mass="23247">MLTRFRAMGSQKGSSLVELMVSSTLGMIVMGGALAMMSSILKANNTTSQINYLNSELNVVMTMITRDLRRAGYWSGAISNLINNTTVPANPFAQITVSTDSTCIVFSYDADKSGTLTNANQFGYRLDTSDNAVEVRQAGAGCSDSGWQNLTDESALNITNLQFDDLSPPALNTGSGITVQIRKYRITLEGQLNSDSQISKKLETIVKVKNNQYF</sequence>
<dbReference type="Pfam" id="PF07963">
    <property type="entry name" value="N_methyl"/>
    <property type="match status" value="1"/>
</dbReference>
<proteinExistence type="predicted"/>
<dbReference type="RefSeq" id="WP_197744870.1">
    <property type="nucleotide sequence ID" value="NZ_LR778175.1"/>
</dbReference>
<accession>A0A7G1Q956</accession>
<evidence type="ECO:0000313" key="2">
    <source>
        <dbReference type="EMBL" id="CAB1275145.1"/>
    </source>
</evidence>
<dbReference type="KEGG" id="ntg:NSCAC_0520"/>
<evidence type="ECO:0000313" key="3">
    <source>
        <dbReference type="Proteomes" id="UP000516072"/>
    </source>
</evidence>
<dbReference type="EMBL" id="LR778175">
    <property type="protein sequence ID" value="CAB1275145.1"/>
    <property type="molecule type" value="Genomic_DNA"/>
</dbReference>
<gene>
    <name evidence="2" type="ORF">NSCAC_0520</name>
</gene>
<protein>
    <submittedName>
        <fullName evidence="2">Putative Fimbrial biogenesis protein</fullName>
    </submittedName>
</protein>
<keyword evidence="3" id="KW-1185">Reference proteome</keyword>
<evidence type="ECO:0000256" key="1">
    <source>
        <dbReference type="SAM" id="Phobius"/>
    </source>
</evidence>
<dbReference type="Proteomes" id="UP000516072">
    <property type="component" value="Chromosome"/>
</dbReference>
<feature type="transmembrane region" description="Helical" evidence="1">
    <location>
        <begin position="21"/>
        <end position="41"/>
    </location>
</feature>
<reference evidence="2 3" key="1">
    <citation type="submission" date="2020-03" db="EMBL/GenBank/DDBJ databases">
        <authorList>
            <person name="Picone N."/>
        </authorList>
    </citation>
    <scope>NUCLEOTIDE SEQUENCE [LARGE SCALE GENOMIC DNA]</scope>
    <source>
        <strain evidence="2">NSCAC1</strain>
    </source>
</reference>
<name>A0A7G1Q956_9GAMM</name>
<dbReference type="PIRSF" id="PIRSF004525">
    <property type="entry name" value="Pilin_peptidase-dep_B_prd"/>
    <property type="match status" value="1"/>
</dbReference>
<keyword evidence="1" id="KW-0472">Membrane</keyword>
<keyword evidence="1" id="KW-1133">Transmembrane helix</keyword>
<dbReference type="InterPro" id="IPR012902">
    <property type="entry name" value="N_methyl_site"/>
</dbReference>
<dbReference type="AlphaFoldDB" id="A0A7G1Q956"/>